<feature type="region of interest" description="Disordered" evidence="2">
    <location>
        <begin position="139"/>
        <end position="199"/>
    </location>
</feature>
<evidence type="ECO:0000313" key="3">
    <source>
        <dbReference type="EMBL" id="QGH35234.1"/>
    </source>
</evidence>
<dbReference type="AlphaFoldDB" id="A0A5Q2TJX4"/>
<feature type="compositionally biased region" description="Basic and acidic residues" evidence="2">
    <location>
        <begin position="230"/>
        <end position="275"/>
    </location>
</feature>
<feature type="compositionally biased region" description="Polar residues" evidence="2">
    <location>
        <begin position="139"/>
        <end position="151"/>
    </location>
</feature>
<evidence type="ECO:0000313" key="4">
    <source>
        <dbReference type="Proteomes" id="UP000339690"/>
    </source>
</evidence>
<gene>
    <name evidence="3" type="ORF">GI584_14775</name>
</gene>
<protein>
    <submittedName>
        <fullName evidence="3">Uncharacterized protein</fullName>
    </submittedName>
</protein>
<accession>A0A5Q2TJX4</accession>
<dbReference type="KEGG" id="grc:GI584_14775"/>
<sequence length="351" mass="41090">MYQYRLYNFEEIEKLNRDLEVYKKAIETWNESESVLYMEAQEDLEATKKELAKYKGDMKVMEETYQKQIQGYEQKEQKIAAQIHAINHSIQQLKKDVHSIKDDVKEIRINELLEKVDQIIGNTDTELHEVKKQINEQKNTITQVKNQPHPNKQQRTKRRTSEYRQLHNMLKAAKPKSHVTPPPSNSSMTNPKPRRQPANTNMITIQNGKKTFHNAKYELNKNIIVKKKKANVEQKNTRKVTKAKEGVKEEIKEKIQEETDNKSMPENEVKEKDIQQVKQVQESQPQKPTVTPEPKELNSVVTPEPKKQELTVEPEPKTAMEKQEQKTTQEESSSPSGIKKTWLLAKSLWKK</sequence>
<dbReference type="Proteomes" id="UP000339690">
    <property type="component" value="Chromosome"/>
</dbReference>
<reference evidence="3 4" key="1">
    <citation type="submission" date="2019-11" db="EMBL/GenBank/DDBJ databases">
        <title>Gracilibacillus salitolerans sp. nov., a moderate halophile isolated from a saline soil in northwest China.</title>
        <authorList>
            <person name="Gan L."/>
        </authorList>
    </citation>
    <scope>NUCLEOTIDE SEQUENCE [LARGE SCALE GENOMIC DNA]</scope>
    <source>
        <strain evidence="3 4">SCU50</strain>
    </source>
</reference>
<evidence type="ECO:0000256" key="2">
    <source>
        <dbReference type="SAM" id="MobiDB-lite"/>
    </source>
</evidence>
<feature type="compositionally biased region" description="Basic and acidic residues" evidence="2">
    <location>
        <begin position="304"/>
        <end position="329"/>
    </location>
</feature>
<keyword evidence="4" id="KW-1185">Reference proteome</keyword>
<dbReference type="EMBL" id="CP045915">
    <property type="protein sequence ID" value="QGH35234.1"/>
    <property type="molecule type" value="Genomic_DNA"/>
</dbReference>
<feature type="coiled-coil region" evidence="1">
    <location>
        <begin position="12"/>
        <end position="64"/>
    </location>
</feature>
<feature type="region of interest" description="Disordered" evidence="2">
    <location>
        <begin position="230"/>
        <end position="351"/>
    </location>
</feature>
<name>A0A5Q2TJX4_9BACI</name>
<proteinExistence type="predicted"/>
<evidence type="ECO:0000256" key="1">
    <source>
        <dbReference type="SAM" id="Coils"/>
    </source>
</evidence>
<organism evidence="3 4">
    <name type="scientific">Gracilibacillus salitolerans</name>
    <dbReference type="NCBI Taxonomy" id="2663022"/>
    <lineage>
        <taxon>Bacteria</taxon>
        <taxon>Bacillati</taxon>
        <taxon>Bacillota</taxon>
        <taxon>Bacilli</taxon>
        <taxon>Bacillales</taxon>
        <taxon>Bacillaceae</taxon>
        <taxon>Gracilibacillus</taxon>
    </lineage>
</organism>
<feature type="compositionally biased region" description="Low complexity" evidence="2">
    <location>
        <begin position="276"/>
        <end position="288"/>
    </location>
</feature>
<keyword evidence="1" id="KW-0175">Coiled coil</keyword>
<dbReference type="RefSeq" id="WP_153791690.1">
    <property type="nucleotide sequence ID" value="NZ_CP045915.1"/>
</dbReference>